<name>A0A4S8YZC7_AURPU</name>
<feature type="compositionally biased region" description="Basic and acidic residues" evidence="1">
    <location>
        <begin position="199"/>
        <end position="213"/>
    </location>
</feature>
<protein>
    <submittedName>
        <fullName evidence="2">Uncharacterized protein</fullName>
    </submittedName>
</protein>
<dbReference type="AlphaFoldDB" id="A0A4S8YZC7"/>
<organism evidence="2 3">
    <name type="scientific">Aureobasidium pullulans</name>
    <name type="common">Black yeast</name>
    <name type="synonym">Pullularia pullulans</name>
    <dbReference type="NCBI Taxonomy" id="5580"/>
    <lineage>
        <taxon>Eukaryota</taxon>
        <taxon>Fungi</taxon>
        <taxon>Dikarya</taxon>
        <taxon>Ascomycota</taxon>
        <taxon>Pezizomycotina</taxon>
        <taxon>Dothideomycetes</taxon>
        <taxon>Dothideomycetidae</taxon>
        <taxon>Dothideales</taxon>
        <taxon>Saccotheciaceae</taxon>
        <taxon>Aureobasidium</taxon>
    </lineage>
</organism>
<dbReference type="EMBL" id="QZAN01000058">
    <property type="protein sequence ID" value="THW60689.1"/>
    <property type="molecule type" value="Genomic_DNA"/>
</dbReference>
<dbReference type="Proteomes" id="UP000310421">
    <property type="component" value="Unassembled WGS sequence"/>
</dbReference>
<evidence type="ECO:0000313" key="2">
    <source>
        <dbReference type="EMBL" id="THW60689.1"/>
    </source>
</evidence>
<evidence type="ECO:0000313" key="3">
    <source>
        <dbReference type="Proteomes" id="UP000310421"/>
    </source>
</evidence>
<gene>
    <name evidence="2" type="ORF">D6D20_05577</name>
</gene>
<feature type="compositionally biased region" description="Low complexity" evidence="1">
    <location>
        <begin position="184"/>
        <end position="193"/>
    </location>
</feature>
<sequence>MFFSSSQKLLNDVRSITQKATQQSIMSDQQNNQDLTMSKNKAGKQPLQDAAQPDNRPLSLGYSIEGLAKPGDFEHTDMFPGINLNHNIEKGYKQNFDDMIDMFGKGQALEAENVAHMLLTRGDLPVLYRTHAHVILAYGPVDCLFHARKAVEEAERGMNKFGDDEGVGTELLAVANRALADVRTNAANTTNSTDAEKEDGEKKKPKQKGEKHTQGQVAGFLVEVAKYLSLPSHSAQEKLDFLNVCHDLYVVRCKTPFTKKARHEGRGLDDIDADQAEWRCGQPVKEKGPWNHGLWRWNTRADSSINSLWDAETILRLGNLRDEIEHEFNRASDGAPWFATKDGEPCPDFWSRACLSVLMDERFDRMRIFCNRHGITVDSNEGLLAEFIYQLCTDDDTYNEFLDLPMTIWIRHPLRFSVAHKHHDKSMATGWPTKPAKLSDRVEANNNLLFETWTSNVAKFDMTKEACDAFRDDLANVKLRRPELYDPTLDPDVKDIRTRDRKVEFHDLTVDDLAFDGIGLTFEVIKQADDEDEE</sequence>
<feature type="region of interest" description="Disordered" evidence="1">
    <location>
        <begin position="184"/>
        <end position="215"/>
    </location>
</feature>
<accession>A0A4S8YZC7</accession>
<proteinExistence type="predicted"/>
<reference evidence="2 3" key="1">
    <citation type="submission" date="2018-10" db="EMBL/GenBank/DDBJ databases">
        <title>Fifty Aureobasidium pullulans genomes reveal a recombining polyextremotolerant generalist.</title>
        <authorList>
            <person name="Gostincar C."/>
            <person name="Turk M."/>
            <person name="Zajc J."/>
            <person name="Gunde-Cimerman N."/>
        </authorList>
    </citation>
    <scope>NUCLEOTIDE SEQUENCE [LARGE SCALE GENOMIC DNA]</scope>
    <source>
        <strain evidence="2 3">EXF-10751</strain>
    </source>
</reference>
<comment type="caution">
    <text evidence="2">The sequence shown here is derived from an EMBL/GenBank/DDBJ whole genome shotgun (WGS) entry which is preliminary data.</text>
</comment>
<evidence type="ECO:0000256" key="1">
    <source>
        <dbReference type="SAM" id="MobiDB-lite"/>
    </source>
</evidence>